<accession>A0A518DZX5</accession>
<evidence type="ECO:0000256" key="3">
    <source>
        <dbReference type="ARBA" id="ARBA00022695"/>
    </source>
</evidence>
<dbReference type="EC" id="2.7.7.7" evidence="1"/>
<dbReference type="EMBL" id="CP036433">
    <property type="protein sequence ID" value="QDU97375.1"/>
    <property type="molecule type" value="Genomic_DNA"/>
</dbReference>
<reference evidence="9 10" key="1">
    <citation type="submission" date="2019-02" db="EMBL/GenBank/DDBJ databases">
        <title>Deep-cultivation of Planctomycetes and their phenomic and genomic characterization uncovers novel biology.</title>
        <authorList>
            <person name="Wiegand S."/>
            <person name="Jogler M."/>
            <person name="Boedeker C."/>
            <person name="Pinto D."/>
            <person name="Vollmers J."/>
            <person name="Rivas-Marin E."/>
            <person name="Kohn T."/>
            <person name="Peeters S.H."/>
            <person name="Heuer A."/>
            <person name="Rast P."/>
            <person name="Oberbeckmann S."/>
            <person name="Bunk B."/>
            <person name="Jeske O."/>
            <person name="Meyerdierks A."/>
            <person name="Storesund J.E."/>
            <person name="Kallscheuer N."/>
            <person name="Luecker S."/>
            <person name="Lage O.M."/>
            <person name="Pohl T."/>
            <person name="Merkel B.J."/>
            <person name="Hornburger P."/>
            <person name="Mueller R.-W."/>
            <person name="Bruemmer F."/>
            <person name="Labrenz M."/>
            <person name="Spormann A.M."/>
            <person name="Op den Camp H."/>
            <person name="Overmann J."/>
            <person name="Amann R."/>
            <person name="Jetten M.S.M."/>
            <person name="Mascher T."/>
            <person name="Medema M.H."/>
            <person name="Devos D.P."/>
            <person name="Kaster A.-K."/>
            <person name="Ovreas L."/>
            <person name="Rohde M."/>
            <person name="Galperin M.Y."/>
            <person name="Jogler C."/>
        </authorList>
    </citation>
    <scope>NUCLEOTIDE SEQUENCE [LARGE SCALE GENOMIC DNA]</scope>
    <source>
        <strain evidence="9 10">Pla85_3_4</strain>
    </source>
</reference>
<evidence type="ECO:0000256" key="7">
    <source>
        <dbReference type="ARBA" id="ARBA00049244"/>
    </source>
</evidence>
<comment type="similarity">
    <text evidence="6">Belongs to the DNA polymerase HolA subunit family.</text>
</comment>
<evidence type="ECO:0000256" key="1">
    <source>
        <dbReference type="ARBA" id="ARBA00012417"/>
    </source>
</evidence>
<keyword evidence="2" id="KW-0808">Transferase</keyword>
<gene>
    <name evidence="9" type="ORF">Pla8534_52210</name>
</gene>
<comment type="catalytic activity">
    <reaction evidence="7">
        <text>DNA(n) + a 2'-deoxyribonucleoside 5'-triphosphate = DNA(n+1) + diphosphate</text>
        <dbReference type="Rhea" id="RHEA:22508"/>
        <dbReference type="Rhea" id="RHEA-COMP:17339"/>
        <dbReference type="Rhea" id="RHEA-COMP:17340"/>
        <dbReference type="ChEBI" id="CHEBI:33019"/>
        <dbReference type="ChEBI" id="CHEBI:61560"/>
        <dbReference type="ChEBI" id="CHEBI:173112"/>
        <dbReference type="EC" id="2.7.7.7"/>
    </reaction>
</comment>
<keyword evidence="5" id="KW-0239">DNA-directed DNA polymerase</keyword>
<dbReference type="GO" id="GO:0003887">
    <property type="term" value="F:DNA-directed DNA polymerase activity"/>
    <property type="evidence" value="ECO:0007669"/>
    <property type="project" value="UniProtKB-KW"/>
</dbReference>
<feature type="domain" description="DNA polymerase III delta subunit-like C-terminal" evidence="8">
    <location>
        <begin position="223"/>
        <end position="353"/>
    </location>
</feature>
<dbReference type="NCBIfam" id="TIGR01128">
    <property type="entry name" value="holA"/>
    <property type="match status" value="1"/>
</dbReference>
<evidence type="ECO:0000256" key="5">
    <source>
        <dbReference type="ARBA" id="ARBA00022932"/>
    </source>
</evidence>
<dbReference type="GO" id="GO:0006261">
    <property type="term" value="P:DNA-templated DNA replication"/>
    <property type="evidence" value="ECO:0007669"/>
    <property type="project" value="TreeGrafter"/>
</dbReference>
<organism evidence="9 10">
    <name type="scientific">Lignipirellula cremea</name>
    <dbReference type="NCBI Taxonomy" id="2528010"/>
    <lineage>
        <taxon>Bacteria</taxon>
        <taxon>Pseudomonadati</taxon>
        <taxon>Planctomycetota</taxon>
        <taxon>Planctomycetia</taxon>
        <taxon>Pirellulales</taxon>
        <taxon>Pirellulaceae</taxon>
        <taxon>Lignipirellula</taxon>
    </lineage>
</organism>
<dbReference type="SUPFAM" id="SSF48019">
    <property type="entry name" value="post-AAA+ oligomerization domain-like"/>
    <property type="match status" value="1"/>
</dbReference>
<dbReference type="KEGG" id="lcre:Pla8534_52210"/>
<dbReference type="InterPro" id="IPR008921">
    <property type="entry name" value="DNA_pol3_clamp-load_cplx_C"/>
</dbReference>
<proteinExistence type="inferred from homology"/>
<evidence type="ECO:0000256" key="4">
    <source>
        <dbReference type="ARBA" id="ARBA00022705"/>
    </source>
</evidence>
<dbReference type="SUPFAM" id="SSF52540">
    <property type="entry name" value="P-loop containing nucleoside triphosphate hydrolases"/>
    <property type="match status" value="1"/>
</dbReference>
<evidence type="ECO:0000256" key="2">
    <source>
        <dbReference type="ARBA" id="ARBA00022679"/>
    </source>
</evidence>
<dbReference type="Gene3D" id="1.20.272.10">
    <property type="match status" value="1"/>
</dbReference>
<dbReference type="AlphaFoldDB" id="A0A518DZX5"/>
<dbReference type="Proteomes" id="UP000317648">
    <property type="component" value="Chromosome"/>
</dbReference>
<evidence type="ECO:0000259" key="8">
    <source>
        <dbReference type="Pfam" id="PF21694"/>
    </source>
</evidence>
<dbReference type="InterPro" id="IPR027417">
    <property type="entry name" value="P-loop_NTPase"/>
</dbReference>
<evidence type="ECO:0000313" key="10">
    <source>
        <dbReference type="Proteomes" id="UP000317648"/>
    </source>
</evidence>
<keyword evidence="3" id="KW-0548">Nucleotidyltransferase</keyword>
<dbReference type="GO" id="GO:0009360">
    <property type="term" value="C:DNA polymerase III complex"/>
    <property type="evidence" value="ECO:0007669"/>
    <property type="project" value="TreeGrafter"/>
</dbReference>
<dbReference type="Gene3D" id="3.40.50.300">
    <property type="entry name" value="P-loop containing nucleotide triphosphate hydrolases"/>
    <property type="match status" value="1"/>
</dbReference>
<dbReference type="InterPro" id="IPR048466">
    <property type="entry name" value="DNA_pol3_delta-like_C"/>
</dbReference>
<dbReference type="RefSeq" id="WP_197442577.1">
    <property type="nucleotide sequence ID" value="NZ_CP036433.1"/>
</dbReference>
<dbReference type="PANTHER" id="PTHR34388:SF1">
    <property type="entry name" value="DNA POLYMERASE III SUBUNIT DELTA"/>
    <property type="match status" value="1"/>
</dbReference>
<name>A0A518DZX5_9BACT</name>
<dbReference type="InterPro" id="IPR005790">
    <property type="entry name" value="DNA_polIII_delta"/>
</dbReference>
<evidence type="ECO:0000313" key="9">
    <source>
        <dbReference type="EMBL" id="QDU97375.1"/>
    </source>
</evidence>
<keyword evidence="4" id="KW-0235">DNA replication</keyword>
<dbReference type="GO" id="GO:0003677">
    <property type="term" value="F:DNA binding"/>
    <property type="evidence" value="ECO:0007669"/>
    <property type="project" value="InterPro"/>
</dbReference>
<protein>
    <recommendedName>
        <fullName evidence="1">DNA-directed DNA polymerase</fullName>
        <ecNumber evidence="1">2.7.7.7</ecNumber>
    </recommendedName>
</protein>
<dbReference type="Gene3D" id="1.10.8.60">
    <property type="match status" value="1"/>
</dbReference>
<keyword evidence="10" id="KW-1185">Reference proteome</keyword>
<sequence length="364" mass="40575">MAKKSESIHAFEYLAAPGDYPPAPTTVLYGDTPFLKRLVLTEIQEKLGGEDAPCSEYEGDQAEWRDVADELCTVSLFGGDGPRLVVVREADNFVTRFRSRLEDDLAAKRQRGVLVLEVSTWASNTKLYQAVDKSGQHIECRPPLKAGKKTVDMAKVKSWLREWSKSRHQATLSAEAADLLLEIKGQEFGLLDQELAKLALFAGPKGTITPELVRDVVGGWKTKSVWDLVDKAAEGQAAEAILQLDRLMQASEEPIALLAMMAATLRRYAVATRIFADAEAAGRPTTLRNALEQAGFRKWPAEALGEAEARLKQLGRERTSQFSRWLLDLDLAMKGSHSETDRARLLLEMLFLRLSKELGPRRRR</sequence>
<dbReference type="Pfam" id="PF21694">
    <property type="entry name" value="DNA_pol3_delta_C"/>
    <property type="match status" value="1"/>
</dbReference>
<evidence type="ECO:0000256" key="6">
    <source>
        <dbReference type="ARBA" id="ARBA00034754"/>
    </source>
</evidence>
<dbReference type="PANTHER" id="PTHR34388">
    <property type="entry name" value="DNA POLYMERASE III SUBUNIT DELTA"/>
    <property type="match status" value="1"/>
</dbReference>